<feature type="region of interest" description="Disordered" evidence="1">
    <location>
        <begin position="443"/>
        <end position="469"/>
    </location>
</feature>
<evidence type="ECO:0000256" key="1">
    <source>
        <dbReference type="SAM" id="MobiDB-lite"/>
    </source>
</evidence>
<dbReference type="RefSeq" id="WP_204132622.1">
    <property type="nucleotide sequence ID" value="NZ_JAFDVD010000021.1"/>
</dbReference>
<sequence>MNSPERRSVGELLEDTDLTARRLLLDPDDLDTAAMIRVWPELVQAANELLASLPSRGPHAIPGVEATPTRTDPLAERLHLMATALNDNLRGRAWPGDGPADERLLDMTGNLVHTHDLIDRRLRDTTRPSTAMLTDAAAARTRVLHALYVTAHAITLATGAEIRDLQTNGRALQRRSGVHKLTALKLMAARIDTFEQVAGAEVYQAFPKALVGNRRDEAAPGLRMAFAAWEVETHRAMVHEPTMANIFEVSRVQASTIALTHLLFDAAGGCGAIDAGAYRANLQPVLAAAESAWGALHFVARDLTSMAPRLVARDLRLAGTQLVHALTQLALDGTSVATQTLLSERIASNHLLATLVSALESHRDSAQVLMDAVLDPRLGIKADAAQRVLADLASGNREALSPQEPWIDPRDIALGRQVPLPAPVRGALIRHVEIIDSASRRLATASVDTSQPVQPPRTQDQGQVRTSTHRGALVLDTQVAPRVAR</sequence>
<protein>
    <recommendedName>
        <fullName evidence="4">DUF222 domain-containing protein</fullName>
    </recommendedName>
</protein>
<dbReference type="Proteomes" id="UP001430172">
    <property type="component" value="Unassembled WGS sequence"/>
</dbReference>
<reference evidence="2" key="1">
    <citation type="submission" date="2021-02" db="EMBL/GenBank/DDBJ databases">
        <title>Phycicoccus sp. MQZ13P-5T, whole genome shotgun sequence.</title>
        <authorList>
            <person name="Tuo L."/>
        </authorList>
    </citation>
    <scope>NUCLEOTIDE SEQUENCE</scope>
    <source>
        <strain evidence="2">MQZ13P-5</strain>
    </source>
</reference>
<evidence type="ECO:0000313" key="2">
    <source>
        <dbReference type="EMBL" id="MBM6402157.1"/>
    </source>
</evidence>
<proteinExistence type="predicted"/>
<accession>A0ABS2CQI4</accession>
<dbReference type="EMBL" id="JAFDVD010000021">
    <property type="protein sequence ID" value="MBM6402157.1"/>
    <property type="molecule type" value="Genomic_DNA"/>
</dbReference>
<name>A0ABS2CQI4_9MICO</name>
<feature type="compositionally biased region" description="Polar residues" evidence="1">
    <location>
        <begin position="446"/>
        <end position="466"/>
    </location>
</feature>
<keyword evidence="3" id="KW-1185">Reference proteome</keyword>
<organism evidence="2 3">
    <name type="scientific">Phycicoccus sonneratiae</name>
    <dbReference type="NCBI Taxonomy" id="2807628"/>
    <lineage>
        <taxon>Bacteria</taxon>
        <taxon>Bacillati</taxon>
        <taxon>Actinomycetota</taxon>
        <taxon>Actinomycetes</taxon>
        <taxon>Micrococcales</taxon>
        <taxon>Intrasporangiaceae</taxon>
        <taxon>Phycicoccus</taxon>
    </lineage>
</organism>
<evidence type="ECO:0008006" key="4">
    <source>
        <dbReference type="Google" id="ProtNLM"/>
    </source>
</evidence>
<gene>
    <name evidence="2" type="ORF">JQN70_17310</name>
</gene>
<comment type="caution">
    <text evidence="2">The sequence shown here is derived from an EMBL/GenBank/DDBJ whole genome shotgun (WGS) entry which is preliminary data.</text>
</comment>
<evidence type="ECO:0000313" key="3">
    <source>
        <dbReference type="Proteomes" id="UP001430172"/>
    </source>
</evidence>